<evidence type="ECO:0000313" key="10">
    <source>
        <dbReference type="EMBL" id="MBL3689988.1"/>
    </source>
</evidence>
<evidence type="ECO:0000256" key="7">
    <source>
        <dbReference type="ARBA" id="ARBA00038873"/>
    </source>
</evidence>
<comment type="function">
    <text evidence="6">Catalyzes the GTP-dependent phosphorylation of 5-hydroxy-L-lysine.</text>
</comment>
<keyword evidence="4" id="KW-0418">Kinase</keyword>
<gene>
    <name evidence="10" type="ORF">D3226_08435</name>
</gene>
<evidence type="ECO:0000256" key="1">
    <source>
        <dbReference type="ARBA" id="ARBA00004496"/>
    </source>
</evidence>
<comment type="subcellular location">
    <subcellularLocation>
        <location evidence="1">Cytoplasm</location>
    </subcellularLocation>
</comment>
<proteinExistence type="predicted"/>
<evidence type="ECO:0000256" key="2">
    <source>
        <dbReference type="ARBA" id="ARBA00022490"/>
    </source>
</evidence>
<feature type="domain" description="Aminoglycoside phosphotransferase" evidence="9">
    <location>
        <begin position="38"/>
        <end position="273"/>
    </location>
</feature>
<keyword evidence="2" id="KW-0963">Cytoplasm</keyword>
<name>A0ABS1SP85_9MICO</name>
<evidence type="ECO:0000256" key="4">
    <source>
        <dbReference type="ARBA" id="ARBA00022777"/>
    </source>
</evidence>
<dbReference type="EMBL" id="QYAD01000002">
    <property type="protein sequence ID" value="MBL3689988.1"/>
    <property type="molecule type" value="Genomic_DNA"/>
</dbReference>
<dbReference type="InterPro" id="IPR050249">
    <property type="entry name" value="Pseudomonas-type_ThrB"/>
</dbReference>
<accession>A0ABS1SP85</accession>
<dbReference type="PANTHER" id="PTHR21064:SF1">
    <property type="entry name" value="HYDROXYLYSINE KINASE"/>
    <property type="match status" value="1"/>
</dbReference>
<dbReference type="RefSeq" id="WP_202382075.1">
    <property type="nucleotide sequence ID" value="NZ_BAAAMA010000002.1"/>
</dbReference>
<comment type="caution">
    <text evidence="10">The sequence shown here is derived from an EMBL/GenBank/DDBJ whole genome shotgun (WGS) entry which is preliminary data.</text>
</comment>
<dbReference type="Pfam" id="PF01636">
    <property type="entry name" value="APH"/>
    <property type="match status" value="1"/>
</dbReference>
<sequence>MAHTPDHPAGLNEAQLAELASVLEVHYGLRGARFTQLGGELDLNYRVTDHTGAHRFLRASPAPLDRSAIEWQDAVLRALEQRPLSVASPRLLPARSGEPGVHVTLGGAWAGLIRVTTWIGGRDVSEFGATGTAYRRQLGSLAAEVVDRLAVLNDRAAGSPGHHWLIERAGDAIRATVPAVTDPVQRALIERALAGFDAIAHVLPALPRTTVHQDLHDFNLLGERGADDALRITGVVDFNDAVFTLRVAELAVAAAYATLRQDDPAAAFCDVVGGYLERAALTEAELDVVFPLAVARLAVNASTWTERSVGENASYARARMAATWPALERLLEESAPRMAERVAAPATPAG</sequence>
<dbReference type="InterPro" id="IPR002575">
    <property type="entry name" value="Aminoglycoside_PTrfase"/>
</dbReference>
<comment type="catalytic activity">
    <reaction evidence="5">
        <text>(5R)-5-hydroxy-L-lysine + GTP = (5R)-5-phosphooxy-L-lysine + GDP + H(+)</text>
        <dbReference type="Rhea" id="RHEA:19049"/>
        <dbReference type="ChEBI" id="CHEBI:15378"/>
        <dbReference type="ChEBI" id="CHEBI:37565"/>
        <dbReference type="ChEBI" id="CHEBI:57882"/>
        <dbReference type="ChEBI" id="CHEBI:58189"/>
        <dbReference type="ChEBI" id="CHEBI:58357"/>
        <dbReference type="EC" id="2.7.1.81"/>
    </reaction>
</comment>
<dbReference type="EC" id="2.7.1.81" evidence="7"/>
<protein>
    <recommendedName>
        <fullName evidence="8">Hydroxylysine kinase</fullName>
        <ecNumber evidence="7">2.7.1.81</ecNumber>
    </recommendedName>
</protein>
<dbReference type="SUPFAM" id="SSF56112">
    <property type="entry name" value="Protein kinase-like (PK-like)"/>
    <property type="match status" value="1"/>
</dbReference>
<organism evidence="10 11">
    <name type="scientific">Leucobacter chromiireducens subsp. chromiireducens</name>
    <dbReference type="NCBI Taxonomy" id="660067"/>
    <lineage>
        <taxon>Bacteria</taxon>
        <taxon>Bacillati</taxon>
        <taxon>Actinomycetota</taxon>
        <taxon>Actinomycetes</taxon>
        <taxon>Micrococcales</taxon>
        <taxon>Microbacteriaceae</taxon>
        <taxon>Leucobacter</taxon>
    </lineage>
</organism>
<evidence type="ECO:0000256" key="6">
    <source>
        <dbReference type="ARBA" id="ARBA00037368"/>
    </source>
</evidence>
<dbReference type="PANTHER" id="PTHR21064">
    <property type="entry name" value="AMINOGLYCOSIDE PHOSPHOTRANSFERASE DOMAIN-CONTAINING PROTEIN-RELATED"/>
    <property type="match status" value="1"/>
</dbReference>
<dbReference type="Gene3D" id="3.90.1200.10">
    <property type="match status" value="1"/>
</dbReference>
<evidence type="ECO:0000256" key="8">
    <source>
        <dbReference type="ARBA" id="ARBA00040505"/>
    </source>
</evidence>
<evidence type="ECO:0000256" key="3">
    <source>
        <dbReference type="ARBA" id="ARBA00022679"/>
    </source>
</evidence>
<evidence type="ECO:0000313" key="11">
    <source>
        <dbReference type="Proteomes" id="UP001646141"/>
    </source>
</evidence>
<evidence type="ECO:0000256" key="5">
    <source>
        <dbReference type="ARBA" id="ARBA00036820"/>
    </source>
</evidence>
<keyword evidence="3" id="KW-0808">Transferase</keyword>
<dbReference type="InterPro" id="IPR011009">
    <property type="entry name" value="Kinase-like_dom_sf"/>
</dbReference>
<reference evidence="10 11" key="1">
    <citation type="submission" date="2018-09" db="EMBL/GenBank/DDBJ databases">
        <title>Comparative genomics of Leucobacter spp.</title>
        <authorList>
            <person name="Reis A.C."/>
            <person name="Kolvenbach B.A."/>
            <person name="Corvini P.F.X."/>
            <person name="Nunes O.C."/>
        </authorList>
    </citation>
    <scope>NUCLEOTIDE SEQUENCE [LARGE SCALE GENOMIC DNA]</scope>
    <source>
        <strain evidence="10 11">L-1</strain>
    </source>
</reference>
<dbReference type="Proteomes" id="UP001646141">
    <property type="component" value="Unassembled WGS sequence"/>
</dbReference>
<keyword evidence="11" id="KW-1185">Reference proteome</keyword>
<evidence type="ECO:0000259" key="9">
    <source>
        <dbReference type="Pfam" id="PF01636"/>
    </source>
</evidence>